<evidence type="ECO:0008006" key="4">
    <source>
        <dbReference type="Google" id="ProtNLM"/>
    </source>
</evidence>
<dbReference type="EMBL" id="UINC01041943">
    <property type="protein sequence ID" value="SVB43898.1"/>
    <property type="molecule type" value="Genomic_DNA"/>
</dbReference>
<sequence>MRGTLMFIALRDLAFAKGRFLLMATVVALVAFLMTLLSGLATGLIRNNISALMALDVSHIAFEYNEKPNYRNSMIDREMWQGWREHPGVIDTRPLGHAMFNARTKDNLPLNDVVLWGIEPGSFLEPAVSRGEQLGRLENGVVIASKLVEKGIDIGDTFILDRVLTELE</sequence>
<dbReference type="AlphaFoldDB" id="A0A382DZT0"/>
<reference evidence="3" key="1">
    <citation type="submission" date="2018-05" db="EMBL/GenBank/DDBJ databases">
        <authorList>
            <person name="Lanie J.A."/>
            <person name="Ng W.-L."/>
            <person name="Kazmierczak K.M."/>
            <person name="Andrzejewski T.M."/>
            <person name="Davidsen T.M."/>
            <person name="Wayne K.J."/>
            <person name="Tettelin H."/>
            <person name="Glass J.I."/>
            <person name="Rusch D."/>
            <person name="Podicherti R."/>
            <person name="Tsui H.-C.T."/>
            <person name="Winkler M.E."/>
        </authorList>
    </citation>
    <scope>NUCLEOTIDE SEQUENCE</scope>
</reference>
<dbReference type="PANTHER" id="PTHR43738">
    <property type="entry name" value="ABC TRANSPORTER, MEMBRANE PROTEIN"/>
    <property type="match status" value="1"/>
</dbReference>
<proteinExistence type="predicted"/>
<feature type="transmembrane region" description="Helical" evidence="2">
    <location>
        <begin position="20"/>
        <end position="45"/>
    </location>
</feature>
<dbReference type="InterPro" id="IPR051125">
    <property type="entry name" value="ABC-4/HrtB_transporter"/>
</dbReference>
<evidence type="ECO:0000313" key="3">
    <source>
        <dbReference type="EMBL" id="SVB43898.1"/>
    </source>
</evidence>
<feature type="non-terminal residue" evidence="3">
    <location>
        <position position="168"/>
    </location>
</feature>
<organism evidence="3">
    <name type="scientific">marine metagenome</name>
    <dbReference type="NCBI Taxonomy" id="408172"/>
    <lineage>
        <taxon>unclassified sequences</taxon>
        <taxon>metagenomes</taxon>
        <taxon>ecological metagenomes</taxon>
    </lineage>
</organism>
<gene>
    <name evidence="3" type="ORF">METZ01_LOCUS196752</name>
</gene>
<accession>A0A382DZT0</accession>
<evidence type="ECO:0000256" key="1">
    <source>
        <dbReference type="ARBA" id="ARBA00022448"/>
    </source>
</evidence>
<keyword evidence="2" id="KW-0472">Membrane</keyword>
<name>A0A382DZT0_9ZZZZ</name>
<evidence type="ECO:0000256" key="2">
    <source>
        <dbReference type="SAM" id="Phobius"/>
    </source>
</evidence>
<protein>
    <recommendedName>
        <fullName evidence="4">MacB-like periplasmic core domain-containing protein</fullName>
    </recommendedName>
</protein>
<keyword evidence="2" id="KW-0812">Transmembrane</keyword>
<keyword evidence="2" id="KW-1133">Transmembrane helix</keyword>
<dbReference type="PANTHER" id="PTHR43738:SF1">
    <property type="entry name" value="HEMIN TRANSPORT SYSTEM PERMEASE PROTEIN HRTB-RELATED"/>
    <property type="match status" value="1"/>
</dbReference>
<keyword evidence="1" id="KW-0813">Transport</keyword>